<name>A0AAN8WQR7_HALRR</name>
<reference evidence="5 6" key="1">
    <citation type="submission" date="2023-11" db="EMBL/GenBank/DDBJ databases">
        <title>Halocaridina rubra genome assembly.</title>
        <authorList>
            <person name="Smith C."/>
        </authorList>
    </citation>
    <scope>NUCLEOTIDE SEQUENCE [LARGE SCALE GENOMIC DNA]</scope>
    <source>
        <strain evidence="5">EP-1</strain>
        <tissue evidence="5">Whole</tissue>
    </source>
</reference>
<evidence type="ECO:0000256" key="3">
    <source>
        <dbReference type="SAM" id="MobiDB-lite"/>
    </source>
</evidence>
<feature type="domain" description="DH" evidence="4">
    <location>
        <begin position="27"/>
        <end position="111"/>
    </location>
</feature>
<dbReference type="PANTHER" id="PTHR46006:SF6">
    <property type="entry name" value="INTERSECTIN-2 ISOFORM X1"/>
    <property type="match status" value="1"/>
</dbReference>
<dbReference type="InterPro" id="IPR051480">
    <property type="entry name" value="Endocytic_GEF_Adapter"/>
</dbReference>
<evidence type="ECO:0000256" key="1">
    <source>
        <dbReference type="ARBA" id="ARBA00004496"/>
    </source>
</evidence>
<feature type="non-terminal residue" evidence="5">
    <location>
        <position position="111"/>
    </location>
</feature>
<dbReference type="GO" id="GO:0005737">
    <property type="term" value="C:cytoplasm"/>
    <property type="evidence" value="ECO:0007669"/>
    <property type="project" value="UniProtKB-SubCell"/>
</dbReference>
<dbReference type="PROSITE" id="PS50010">
    <property type="entry name" value="DH_2"/>
    <property type="match status" value="1"/>
</dbReference>
<evidence type="ECO:0000256" key="2">
    <source>
        <dbReference type="ARBA" id="ARBA00022490"/>
    </source>
</evidence>
<dbReference type="Proteomes" id="UP001381693">
    <property type="component" value="Unassembled WGS sequence"/>
</dbReference>
<evidence type="ECO:0000259" key="4">
    <source>
        <dbReference type="PROSITE" id="PS50010"/>
    </source>
</evidence>
<dbReference type="GO" id="GO:0035025">
    <property type="term" value="P:positive regulation of Rho protein signal transduction"/>
    <property type="evidence" value="ECO:0007669"/>
    <property type="project" value="TreeGrafter"/>
</dbReference>
<keyword evidence="6" id="KW-1185">Reference proteome</keyword>
<feature type="non-terminal residue" evidence="5">
    <location>
        <position position="1"/>
    </location>
</feature>
<evidence type="ECO:0000313" key="5">
    <source>
        <dbReference type="EMBL" id="KAK7065714.1"/>
    </source>
</evidence>
<protein>
    <recommendedName>
        <fullName evidence="4">DH domain-containing protein</fullName>
    </recommendedName>
</protein>
<sequence length="111" mass="12628">VRQSSHSNDQRSRESWQISKSSPVEQSRQNVIKEIIDTEATYLSELQLVEQAFITPMRSSGVVTEKELDILFVNWTELIQATSNFNKALKVRCKNSIGDVINMIGDVLCQQ</sequence>
<keyword evidence="2" id="KW-0963">Cytoplasm</keyword>
<dbReference type="PANTHER" id="PTHR46006">
    <property type="entry name" value="RHO GUANINE NUCLEOTIDE EXCHANGE FACTOR AT 64C, ISOFORM A"/>
    <property type="match status" value="1"/>
</dbReference>
<dbReference type="GO" id="GO:0005085">
    <property type="term" value="F:guanyl-nucleotide exchange factor activity"/>
    <property type="evidence" value="ECO:0007669"/>
    <property type="project" value="InterPro"/>
</dbReference>
<evidence type="ECO:0000313" key="6">
    <source>
        <dbReference type="Proteomes" id="UP001381693"/>
    </source>
</evidence>
<dbReference type="SUPFAM" id="SSF48065">
    <property type="entry name" value="DBL homology domain (DH-domain)"/>
    <property type="match status" value="1"/>
</dbReference>
<feature type="region of interest" description="Disordered" evidence="3">
    <location>
        <begin position="1"/>
        <end position="26"/>
    </location>
</feature>
<dbReference type="InterPro" id="IPR035899">
    <property type="entry name" value="DBL_dom_sf"/>
</dbReference>
<dbReference type="AlphaFoldDB" id="A0AAN8WQR7"/>
<dbReference type="Gene3D" id="1.20.900.10">
    <property type="entry name" value="Dbl homology (DH) domain"/>
    <property type="match status" value="1"/>
</dbReference>
<dbReference type="Pfam" id="PF00621">
    <property type="entry name" value="RhoGEF"/>
    <property type="match status" value="1"/>
</dbReference>
<accession>A0AAN8WQR7</accession>
<comment type="subcellular location">
    <subcellularLocation>
        <location evidence="1">Cytoplasm</location>
    </subcellularLocation>
</comment>
<dbReference type="EMBL" id="JAXCGZ010020035">
    <property type="protein sequence ID" value="KAK7065714.1"/>
    <property type="molecule type" value="Genomic_DNA"/>
</dbReference>
<organism evidence="5 6">
    <name type="scientific">Halocaridina rubra</name>
    <name type="common">Hawaiian red shrimp</name>
    <dbReference type="NCBI Taxonomy" id="373956"/>
    <lineage>
        <taxon>Eukaryota</taxon>
        <taxon>Metazoa</taxon>
        <taxon>Ecdysozoa</taxon>
        <taxon>Arthropoda</taxon>
        <taxon>Crustacea</taxon>
        <taxon>Multicrustacea</taxon>
        <taxon>Malacostraca</taxon>
        <taxon>Eumalacostraca</taxon>
        <taxon>Eucarida</taxon>
        <taxon>Decapoda</taxon>
        <taxon>Pleocyemata</taxon>
        <taxon>Caridea</taxon>
        <taxon>Atyoidea</taxon>
        <taxon>Atyidae</taxon>
        <taxon>Halocaridina</taxon>
    </lineage>
</organism>
<feature type="compositionally biased region" description="Polar residues" evidence="3">
    <location>
        <begin position="15"/>
        <end position="26"/>
    </location>
</feature>
<gene>
    <name evidence="5" type="ORF">SK128_027285</name>
</gene>
<dbReference type="InterPro" id="IPR000219">
    <property type="entry name" value="DH_dom"/>
</dbReference>
<proteinExistence type="predicted"/>
<comment type="caution">
    <text evidence="5">The sequence shown here is derived from an EMBL/GenBank/DDBJ whole genome shotgun (WGS) entry which is preliminary data.</text>
</comment>